<organism evidence="2 3">
    <name type="scientific">Tricholomella constricta</name>
    <dbReference type="NCBI Taxonomy" id="117010"/>
    <lineage>
        <taxon>Eukaryota</taxon>
        <taxon>Fungi</taxon>
        <taxon>Dikarya</taxon>
        <taxon>Basidiomycota</taxon>
        <taxon>Agaricomycotina</taxon>
        <taxon>Agaricomycetes</taxon>
        <taxon>Agaricomycetidae</taxon>
        <taxon>Agaricales</taxon>
        <taxon>Tricholomatineae</taxon>
        <taxon>Lyophyllaceae</taxon>
        <taxon>Tricholomella</taxon>
    </lineage>
</organism>
<dbReference type="AlphaFoldDB" id="A0A8H5H2Q3"/>
<proteinExistence type="predicted"/>
<feature type="region of interest" description="Disordered" evidence="1">
    <location>
        <begin position="1"/>
        <end position="21"/>
    </location>
</feature>
<evidence type="ECO:0000313" key="3">
    <source>
        <dbReference type="Proteomes" id="UP000565441"/>
    </source>
</evidence>
<reference evidence="2 3" key="1">
    <citation type="journal article" date="2020" name="ISME J.">
        <title>Uncovering the hidden diversity of litter-decomposition mechanisms in mushroom-forming fungi.</title>
        <authorList>
            <person name="Floudas D."/>
            <person name="Bentzer J."/>
            <person name="Ahren D."/>
            <person name="Johansson T."/>
            <person name="Persson P."/>
            <person name="Tunlid A."/>
        </authorList>
    </citation>
    <scope>NUCLEOTIDE SEQUENCE [LARGE SCALE GENOMIC DNA]</scope>
    <source>
        <strain evidence="2 3">CBS 661.87</strain>
    </source>
</reference>
<evidence type="ECO:0000313" key="2">
    <source>
        <dbReference type="EMBL" id="KAF5375678.1"/>
    </source>
</evidence>
<accession>A0A8H5H2Q3</accession>
<sequence length="190" mass="19820">MPRSAPVRAPEGHLYGASPPIFDRQAAPPRAALCSSWINRATPSASRSLAAASSSLPRTFSTLVNPANGSTSSNSSLAPVKPCALPERSSRTEFYTYASGPGAPPSPKHTSALDVWAVRGNAPPSSRSSSLRCLSSYPFFTLASRGEPNSTGASAPLVVDSPAVDVYAPQDKDQPTTCPGWAKARPRRVG</sequence>
<evidence type="ECO:0000256" key="1">
    <source>
        <dbReference type="SAM" id="MobiDB-lite"/>
    </source>
</evidence>
<keyword evidence="3" id="KW-1185">Reference proteome</keyword>
<dbReference type="EMBL" id="JAACJP010000032">
    <property type="protein sequence ID" value="KAF5375678.1"/>
    <property type="molecule type" value="Genomic_DNA"/>
</dbReference>
<dbReference type="Proteomes" id="UP000565441">
    <property type="component" value="Unassembled WGS sequence"/>
</dbReference>
<feature type="region of interest" description="Disordered" evidence="1">
    <location>
        <begin position="167"/>
        <end position="190"/>
    </location>
</feature>
<comment type="caution">
    <text evidence="2">The sequence shown here is derived from an EMBL/GenBank/DDBJ whole genome shotgun (WGS) entry which is preliminary data.</text>
</comment>
<name>A0A8H5H2Q3_9AGAR</name>
<gene>
    <name evidence="2" type="ORF">D9615_009418</name>
</gene>
<protein>
    <submittedName>
        <fullName evidence="2">Uncharacterized protein</fullName>
    </submittedName>
</protein>